<evidence type="ECO:0000256" key="5">
    <source>
        <dbReference type="ARBA" id="ARBA00023163"/>
    </source>
</evidence>
<feature type="region of interest" description="Disordered" evidence="7">
    <location>
        <begin position="440"/>
        <end position="470"/>
    </location>
</feature>
<dbReference type="GO" id="GO:0003677">
    <property type="term" value="F:DNA binding"/>
    <property type="evidence" value="ECO:0007669"/>
    <property type="project" value="UniProtKB-KW"/>
</dbReference>
<evidence type="ECO:0000256" key="6">
    <source>
        <dbReference type="ARBA" id="ARBA00023242"/>
    </source>
</evidence>
<dbReference type="Pfam" id="PF02362">
    <property type="entry name" value="B3"/>
    <property type="match status" value="2"/>
</dbReference>
<dbReference type="GO" id="GO:0005634">
    <property type="term" value="C:nucleus"/>
    <property type="evidence" value="ECO:0007669"/>
    <property type="project" value="UniProtKB-SubCell"/>
</dbReference>
<feature type="region of interest" description="Disordered" evidence="7">
    <location>
        <begin position="117"/>
        <end position="136"/>
    </location>
</feature>
<dbReference type="PANTHER" id="PTHR31674:SF62">
    <property type="entry name" value="B3 DOMAIN-CONTAINING PROTEIN REM14-RELATED"/>
    <property type="match status" value="1"/>
</dbReference>
<proteinExistence type="predicted"/>
<dbReference type="InterPro" id="IPR039218">
    <property type="entry name" value="REM_fam"/>
</dbReference>
<evidence type="ECO:0000256" key="1">
    <source>
        <dbReference type="ARBA" id="ARBA00004123"/>
    </source>
</evidence>
<dbReference type="Proteomes" id="UP001419268">
    <property type="component" value="Unassembled WGS sequence"/>
</dbReference>
<dbReference type="CDD" id="cd10017">
    <property type="entry name" value="B3_DNA"/>
    <property type="match status" value="4"/>
</dbReference>
<dbReference type="Gene3D" id="2.40.330.10">
    <property type="entry name" value="DNA-binding pseudobarrel domain"/>
    <property type="match status" value="4"/>
</dbReference>
<evidence type="ECO:0000313" key="10">
    <source>
        <dbReference type="Proteomes" id="UP001419268"/>
    </source>
</evidence>
<gene>
    <name evidence="9" type="ORF">Scep_000506</name>
</gene>
<dbReference type="AlphaFoldDB" id="A0AAP0L902"/>
<feature type="compositionally biased region" description="Polar residues" evidence="7">
    <location>
        <begin position="442"/>
        <end position="458"/>
    </location>
</feature>
<keyword evidence="10" id="KW-1185">Reference proteome</keyword>
<dbReference type="SUPFAM" id="SSF101936">
    <property type="entry name" value="DNA-binding pseudobarrel domain"/>
    <property type="match status" value="4"/>
</dbReference>
<keyword evidence="2" id="KW-0677">Repeat</keyword>
<feature type="compositionally biased region" description="Basic and acidic residues" evidence="7">
    <location>
        <begin position="647"/>
        <end position="666"/>
    </location>
</feature>
<name>A0AAP0L902_9MAGN</name>
<accession>A0AAP0L902</accession>
<feature type="domain" description="TF-B3" evidence="8">
    <location>
        <begin position="14"/>
        <end position="108"/>
    </location>
</feature>
<evidence type="ECO:0000256" key="2">
    <source>
        <dbReference type="ARBA" id="ARBA00022737"/>
    </source>
</evidence>
<feature type="region of interest" description="Disordered" evidence="7">
    <location>
        <begin position="619"/>
        <end position="681"/>
    </location>
</feature>
<feature type="compositionally biased region" description="Low complexity" evidence="7">
    <location>
        <begin position="459"/>
        <end position="470"/>
    </location>
</feature>
<evidence type="ECO:0000256" key="3">
    <source>
        <dbReference type="ARBA" id="ARBA00023015"/>
    </source>
</evidence>
<comment type="caution">
    <text evidence="9">The sequence shown here is derived from an EMBL/GenBank/DDBJ whole genome shotgun (WGS) entry which is preliminary data.</text>
</comment>
<sequence length="681" mass="78474">MAPRMLPGNKIFNGNHFFKIMVPGYLQKLRIPKVFSTKRLNQMSNHKHAKLSKRDKTWHVQVKSDDEEMWFKKGWKEFASENEIKLGDLLVFEHKGEMIFDVLIFDQSACEKDYCSSSKTTNTEASENKRSKTDYDEDPLEAAAAYTTSRPHFIKKIAVYNTFKCPPEIPIQFARSNGLCHCEGRKATLRGPLKKNLQDVDIRVGREPSQRVRFGSVIFRFLKENNVGVGDVCVFELDPTAKKKGRIVFDVKRIPKAFKAKRLSKISNCKRAKLCKRGETWLVNVRIDKEGMWLVKGWEEFVKDNEVGLGDLIVFEYKKNMVFDVLVLDVSGCEKDCSNAKKTANKNKMNAVEEEDPLEAAEAYGTSYPHFVKQITATFLRCHVEIPIQFARSNGLFRHGRKVTLRDRMRKILQNVEINVKRSSKYALRGESNSRRCVPANQKMTRQQAEVPTASVNQSESAASARESTSSLRRHVRVCGNCGECFHPTYACPYSKYKNHHGSTYASPQPNFYMSKRSPQIPQHEKRPIRDMMNDLIFRESTFQQSHQHERRTIADIERNMISDWLSQSTTQQPLQEDMQYMKSKLQNSETQVTAILEHLMDEEELSLQPFSIVDEHLSEPEETLDVSSREPDITIAQYDDDEGEKEIEVISKRSEEPRKENKEDQPLGVGETTHPPMHIC</sequence>
<dbReference type="PROSITE" id="PS50863">
    <property type="entry name" value="B3"/>
    <property type="match status" value="2"/>
</dbReference>
<dbReference type="EMBL" id="JBBNAG010000001">
    <property type="protein sequence ID" value="KAK9165315.1"/>
    <property type="molecule type" value="Genomic_DNA"/>
</dbReference>
<organism evidence="9 10">
    <name type="scientific">Stephania cephalantha</name>
    <dbReference type="NCBI Taxonomy" id="152367"/>
    <lineage>
        <taxon>Eukaryota</taxon>
        <taxon>Viridiplantae</taxon>
        <taxon>Streptophyta</taxon>
        <taxon>Embryophyta</taxon>
        <taxon>Tracheophyta</taxon>
        <taxon>Spermatophyta</taxon>
        <taxon>Magnoliopsida</taxon>
        <taxon>Ranunculales</taxon>
        <taxon>Menispermaceae</taxon>
        <taxon>Menispermoideae</taxon>
        <taxon>Cissampelideae</taxon>
        <taxon>Stephania</taxon>
    </lineage>
</organism>
<evidence type="ECO:0000256" key="4">
    <source>
        <dbReference type="ARBA" id="ARBA00023125"/>
    </source>
</evidence>
<evidence type="ECO:0000313" key="9">
    <source>
        <dbReference type="EMBL" id="KAK9165315.1"/>
    </source>
</evidence>
<keyword evidence="3" id="KW-0805">Transcription regulation</keyword>
<dbReference type="PANTHER" id="PTHR31674">
    <property type="entry name" value="B3 DOMAIN-CONTAINING PROTEIN REM-LIKE 3-RELATED"/>
    <property type="match status" value="1"/>
</dbReference>
<keyword evidence="5" id="KW-0804">Transcription</keyword>
<feature type="domain" description="TF-B3" evidence="8">
    <location>
        <begin position="277"/>
        <end position="331"/>
    </location>
</feature>
<dbReference type="SMART" id="SM01019">
    <property type="entry name" value="B3"/>
    <property type="match status" value="3"/>
</dbReference>
<evidence type="ECO:0000259" key="8">
    <source>
        <dbReference type="PROSITE" id="PS50863"/>
    </source>
</evidence>
<protein>
    <recommendedName>
        <fullName evidence="8">TF-B3 domain-containing protein</fullName>
    </recommendedName>
</protein>
<keyword evidence="4" id="KW-0238">DNA-binding</keyword>
<dbReference type="InterPro" id="IPR003340">
    <property type="entry name" value="B3_DNA-bd"/>
</dbReference>
<dbReference type="InterPro" id="IPR015300">
    <property type="entry name" value="DNA-bd_pseudobarrel_sf"/>
</dbReference>
<reference evidence="9 10" key="1">
    <citation type="submission" date="2024-01" db="EMBL/GenBank/DDBJ databases">
        <title>Genome assemblies of Stephania.</title>
        <authorList>
            <person name="Yang L."/>
        </authorList>
    </citation>
    <scope>NUCLEOTIDE SEQUENCE [LARGE SCALE GENOMIC DNA]</scope>
    <source>
        <strain evidence="9">JXDWG</strain>
        <tissue evidence="9">Leaf</tissue>
    </source>
</reference>
<keyword evidence="6" id="KW-0539">Nucleus</keyword>
<evidence type="ECO:0000256" key="7">
    <source>
        <dbReference type="SAM" id="MobiDB-lite"/>
    </source>
</evidence>
<comment type="subcellular location">
    <subcellularLocation>
        <location evidence="1">Nucleus</location>
    </subcellularLocation>
</comment>